<protein>
    <submittedName>
        <fullName evidence="1">Uncharacterized protein</fullName>
    </submittedName>
</protein>
<dbReference type="EMBL" id="SNRY01006192">
    <property type="protein sequence ID" value="KAA6313145.1"/>
    <property type="molecule type" value="Genomic_DNA"/>
</dbReference>
<accession>A0A5J4PUL2</accession>
<evidence type="ECO:0000313" key="1">
    <source>
        <dbReference type="EMBL" id="KAA6313145.1"/>
    </source>
</evidence>
<name>A0A5J4PUL2_9ZZZZ</name>
<comment type="caution">
    <text evidence="1">The sequence shown here is derived from an EMBL/GenBank/DDBJ whole genome shotgun (WGS) entry which is preliminary data.</text>
</comment>
<gene>
    <name evidence="1" type="ORF">EZS27_036035</name>
</gene>
<sequence length="38" mass="4547">MKNKHGLSGMYFRQKNIETGKFENVVFEDLESEKQERV</sequence>
<proteinExistence type="predicted"/>
<reference evidence="1" key="1">
    <citation type="submission" date="2019-03" db="EMBL/GenBank/DDBJ databases">
        <title>Single cell metagenomics reveals metabolic interactions within the superorganism composed of flagellate Streblomastix strix and complex community of Bacteroidetes bacteria on its surface.</title>
        <authorList>
            <person name="Treitli S.C."/>
            <person name="Kolisko M."/>
            <person name="Husnik F."/>
            <person name="Keeling P."/>
            <person name="Hampl V."/>
        </authorList>
    </citation>
    <scope>NUCLEOTIDE SEQUENCE</scope>
    <source>
        <strain evidence="1">STM</strain>
    </source>
</reference>
<organism evidence="1">
    <name type="scientific">termite gut metagenome</name>
    <dbReference type="NCBI Taxonomy" id="433724"/>
    <lineage>
        <taxon>unclassified sequences</taxon>
        <taxon>metagenomes</taxon>
        <taxon>organismal metagenomes</taxon>
    </lineage>
</organism>
<dbReference type="AlphaFoldDB" id="A0A5J4PUL2"/>